<organism evidence="2 3">
    <name type="scientific">Desulforamulus aeronauticus DSM 10349</name>
    <dbReference type="NCBI Taxonomy" id="1121421"/>
    <lineage>
        <taxon>Bacteria</taxon>
        <taxon>Bacillati</taxon>
        <taxon>Bacillota</taxon>
        <taxon>Clostridia</taxon>
        <taxon>Eubacteriales</taxon>
        <taxon>Peptococcaceae</taxon>
        <taxon>Desulforamulus</taxon>
    </lineage>
</organism>
<name>A0A1M6UQE3_9FIRM</name>
<dbReference type="AlphaFoldDB" id="A0A1M6UQE3"/>
<keyword evidence="1" id="KW-0812">Transmembrane</keyword>
<reference evidence="3" key="1">
    <citation type="submission" date="2016-11" db="EMBL/GenBank/DDBJ databases">
        <authorList>
            <person name="Varghese N."/>
            <person name="Submissions S."/>
        </authorList>
    </citation>
    <scope>NUCLEOTIDE SEQUENCE [LARGE SCALE GENOMIC DNA]</scope>
    <source>
        <strain evidence="3">DSM 10349</strain>
    </source>
</reference>
<keyword evidence="1" id="KW-1133">Transmembrane helix</keyword>
<sequence length="335" mass="39534">MENHIKINGIVLDYKQNKQGTKRKIIWLLLCLLMLWSIISLYFYRQHLLVVKSIPLNENIQVGDTKVYLRELSLVNFERKPFDYDHLPWYAEFSKQLPPFLIMPFYKTITFYSSPYTFDDNHGKAAINGYYLSPVLSLEDRIFPETVDIWLAGAYEVGYLGGTSTNHSANSNLHSFQVYGEHVPLDVKELYIMVNDKVNNKNHKIPIKLDWETKTYTFFNPFPVYWQTSNPLVKVQEFIKLNEKDKNPKLAQLILHDKLKTFPWQHTKHEYWQLAFEDRVSYQATYQGQHDVITVTLTFGENKENSFKGIAEQTFYLIDHQGSWKIIDVHPVRKI</sequence>
<keyword evidence="3" id="KW-1185">Reference proteome</keyword>
<evidence type="ECO:0000313" key="2">
    <source>
        <dbReference type="EMBL" id="SHK71356.1"/>
    </source>
</evidence>
<feature type="transmembrane region" description="Helical" evidence="1">
    <location>
        <begin position="25"/>
        <end position="44"/>
    </location>
</feature>
<proteinExistence type="predicted"/>
<gene>
    <name evidence="2" type="ORF">SAMN02745123_02875</name>
</gene>
<dbReference type="EMBL" id="FRAR01000021">
    <property type="protein sequence ID" value="SHK71356.1"/>
    <property type="molecule type" value="Genomic_DNA"/>
</dbReference>
<evidence type="ECO:0000313" key="3">
    <source>
        <dbReference type="Proteomes" id="UP000183997"/>
    </source>
</evidence>
<evidence type="ECO:0000256" key="1">
    <source>
        <dbReference type="SAM" id="Phobius"/>
    </source>
</evidence>
<accession>A0A1M6UQE3</accession>
<keyword evidence="1" id="KW-0472">Membrane</keyword>
<dbReference type="OrthoDB" id="1756190at2"/>
<protein>
    <submittedName>
        <fullName evidence="2">Uncharacterized protein</fullName>
    </submittedName>
</protein>
<dbReference type="Proteomes" id="UP000183997">
    <property type="component" value="Unassembled WGS sequence"/>
</dbReference>
<dbReference type="RefSeq" id="WP_072915681.1">
    <property type="nucleotide sequence ID" value="NZ_FRAR01000021.1"/>
</dbReference>